<organism evidence="3 4">
    <name type="scientific">Oryza meyeriana var. granulata</name>
    <dbReference type="NCBI Taxonomy" id="110450"/>
    <lineage>
        <taxon>Eukaryota</taxon>
        <taxon>Viridiplantae</taxon>
        <taxon>Streptophyta</taxon>
        <taxon>Embryophyta</taxon>
        <taxon>Tracheophyta</taxon>
        <taxon>Spermatophyta</taxon>
        <taxon>Magnoliopsida</taxon>
        <taxon>Liliopsida</taxon>
        <taxon>Poales</taxon>
        <taxon>Poaceae</taxon>
        <taxon>BOP clade</taxon>
        <taxon>Oryzoideae</taxon>
        <taxon>Oryzeae</taxon>
        <taxon>Oryzinae</taxon>
        <taxon>Oryza</taxon>
        <taxon>Oryza meyeriana</taxon>
    </lineage>
</organism>
<keyword evidence="2" id="KW-0732">Signal</keyword>
<keyword evidence="4" id="KW-1185">Reference proteome</keyword>
<dbReference type="EMBL" id="SPHZ02000012">
    <property type="protein sequence ID" value="KAF0889517.1"/>
    <property type="molecule type" value="Genomic_DNA"/>
</dbReference>
<evidence type="ECO:0000313" key="4">
    <source>
        <dbReference type="Proteomes" id="UP000479710"/>
    </source>
</evidence>
<accession>A0A6G1BP22</accession>
<evidence type="ECO:0000313" key="3">
    <source>
        <dbReference type="EMBL" id="KAF0889517.1"/>
    </source>
</evidence>
<evidence type="ECO:0000256" key="2">
    <source>
        <dbReference type="SAM" id="SignalP"/>
    </source>
</evidence>
<comment type="caution">
    <text evidence="3">The sequence shown here is derived from an EMBL/GenBank/DDBJ whole genome shotgun (WGS) entry which is preliminary data.</text>
</comment>
<protein>
    <submittedName>
        <fullName evidence="3">Uncharacterized protein</fullName>
    </submittedName>
</protein>
<proteinExistence type="predicted"/>
<feature type="chain" id="PRO_5026097536" evidence="2">
    <location>
        <begin position="25"/>
        <end position="212"/>
    </location>
</feature>
<feature type="signal peptide" evidence="2">
    <location>
        <begin position="1"/>
        <end position="24"/>
    </location>
</feature>
<gene>
    <name evidence="3" type="ORF">E2562_025285</name>
</gene>
<evidence type="ECO:0000256" key="1">
    <source>
        <dbReference type="SAM" id="MobiDB-lite"/>
    </source>
</evidence>
<name>A0A6G1BP22_9ORYZ</name>
<sequence>MGTRGVALVLLAAVLLQALRGVGADHAEEAPIDENSRVAARLSGEEGARRLGLRGANSLGDIVALKNYMNTVLLGRLGLALQRRSLLSSSIPAVPTSGCHPPSATSRLRASSTLGTNQDSRALIRRTAVGKVLPDLPLWMSRLLISQLEPRRQPRTMLSRVLSRRRESAYFCCDLLLGVQHSHGGPTASRSADPPNRLIRRCIEPNHGCRLQ</sequence>
<reference evidence="3 4" key="1">
    <citation type="submission" date="2019-11" db="EMBL/GenBank/DDBJ databases">
        <title>Whole genome sequence of Oryza granulata.</title>
        <authorList>
            <person name="Li W."/>
        </authorList>
    </citation>
    <scope>NUCLEOTIDE SEQUENCE [LARGE SCALE GENOMIC DNA]</scope>
    <source>
        <strain evidence="4">cv. Menghai</strain>
        <tissue evidence="3">Leaf</tissue>
    </source>
</reference>
<dbReference type="AlphaFoldDB" id="A0A6G1BP22"/>
<dbReference type="Proteomes" id="UP000479710">
    <property type="component" value="Unassembled WGS sequence"/>
</dbReference>
<feature type="compositionally biased region" description="Polar residues" evidence="1">
    <location>
        <begin position="103"/>
        <end position="112"/>
    </location>
</feature>
<feature type="region of interest" description="Disordered" evidence="1">
    <location>
        <begin position="93"/>
        <end position="112"/>
    </location>
</feature>